<dbReference type="PROSITE" id="PS51273">
    <property type="entry name" value="GATASE_TYPE_1"/>
    <property type="match status" value="1"/>
</dbReference>
<gene>
    <name evidence="2" type="ORF">C1706_01550</name>
</gene>
<dbReference type="Gene3D" id="3.40.50.880">
    <property type="match status" value="1"/>
</dbReference>
<dbReference type="PANTHER" id="PTHR42695">
    <property type="entry name" value="GLUTAMINE AMIDOTRANSFERASE YLR126C-RELATED"/>
    <property type="match status" value="1"/>
</dbReference>
<dbReference type="OrthoDB" id="5196541at2"/>
<dbReference type="InterPro" id="IPR017926">
    <property type="entry name" value="GATASE"/>
</dbReference>
<reference evidence="2 3" key="1">
    <citation type="submission" date="2018-01" db="EMBL/GenBank/DDBJ databases">
        <title>Lactibacter flavus gen. nov., sp. nov., a novel bacterium of the family Propionibacteriaceae isolated from raw milk and dairy products.</title>
        <authorList>
            <person name="Wenning M."/>
            <person name="Breitenwieser F."/>
            <person name="Huptas C."/>
            <person name="von Neubeck M."/>
            <person name="Busse H.-J."/>
            <person name="Scherer S."/>
        </authorList>
    </citation>
    <scope>NUCLEOTIDE SEQUENCE [LARGE SCALE GENOMIC DNA]</scope>
    <source>
        <strain evidence="2 3">VG341</strain>
    </source>
</reference>
<dbReference type="Proteomes" id="UP000290624">
    <property type="component" value="Unassembled WGS sequence"/>
</dbReference>
<dbReference type="Pfam" id="PF00117">
    <property type="entry name" value="GATase"/>
    <property type="match status" value="1"/>
</dbReference>
<dbReference type="NCBIfam" id="NF005458">
    <property type="entry name" value="PRK07053.1"/>
    <property type="match status" value="1"/>
</dbReference>
<evidence type="ECO:0000313" key="2">
    <source>
        <dbReference type="EMBL" id="RXW33471.1"/>
    </source>
</evidence>
<dbReference type="PANTHER" id="PTHR42695:SF5">
    <property type="entry name" value="GLUTAMINE AMIDOTRANSFERASE YLR126C-RELATED"/>
    <property type="match status" value="1"/>
</dbReference>
<accession>A0A4Q2EIW5</accession>
<keyword evidence="2" id="KW-0808">Transferase</keyword>
<evidence type="ECO:0000259" key="1">
    <source>
        <dbReference type="Pfam" id="PF00117"/>
    </source>
</evidence>
<dbReference type="GO" id="GO:0016740">
    <property type="term" value="F:transferase activity"/>
    <property type="evidence" value="ECO:0007669"/>
    <property type="project" value="UniProtKB-KW"/>
</dbReference>
<dbReference type="AlphaFoldDB" id="A0A4Q2EIW5"/>
<sequence length="230" mass="24526">MSGRRAVALRHVAFEDLGLLAPLLRERGYDVDYLDAGIDSFEPDALLAPDLLVVLGGPIGVYQEDSYPFLVDEIEGIGRRLAAGRATLGVCLGAQLMARALGAEVRATGRTEIGYAPLTLTEAGAASVLAPLNGVPVLHWHGDEFAIPDGATRLASTPGFPHQAFQFADHGLGLQFHLEADYRRIESWLVGHAHELGAAGLDPTVLRAEAAAQGPWLATAAKQVFETWLD</sequence>
<dbReference type="RefSeq" id="WP_129457436.1">
    <property type="nucleotide sequence ID" value="NZ_PPCV01000001.1"/>
</dbReference>
<dbReference type="CDD" id="cd01741">
    <property type="entry name" value="GATase1_1"/>
    <property type="match status" value="1"/>
</dbReference>
<evidence type="ECO:0000313" key="3">
    <source>
        <dbReference type="Proteomes" id="UP000290624"/>
    </source>
</evidence>
<dbReference type="SUPFAM" id="SSF52317">
    <property type="entry name" value="Class I glutamine amidotransferase-like"/>
    <property type="match status" value="1"/>
</dbReference>
<dbReference type="InterPro" id="IPR044992">
    <property type="entry name" value="ChyE-like"/>
</dbReference>
<dbReference type="InterPro" id="IPR029062">
    <property type="entry name" value="Class_I_gatase-like"/>
</dbReference>
<proteinExistence type="predicted"/>
<protein>
    <submittedName>
        <fullName evidence="2">Glutamine amidotransferase</fullName>
    </submittedName>
</protein>
<keyword evidence="3" id="KW-1185">Reference proteome</keyword>
<dbReference type="EMBL" id="PPCV01000001">
    <property type="protein sequence ID" value="RXW33471.1"/>
    <property type="molecule type" value="Genomic_DNA"/>
</dbReference>
<comment type="caution">
    <text evidence="2">The sequence shown here is derived from an EMBL/GenBank/DDBJ whole genome shotgun (WGS) entry which is preliminary data.</text>
</comment>
<feature type="domain" description="Glutamine amidotransferase" evidence="1">
    <location>
        <begin position="23"/>
        <end position="182"/>
    </location>
</feature>
<organism evidence="2 3">
    <name type="scientific">Propioniciclava flava</name>
    <dbReference type="NCBI Taxonomy" id="2072026"/>
    <lineage>
        <taxon>Bacteria</taxon>
        <taxon>Bacillati</taxon>
        <taxon>Actinomycetota</taxon>
        <taxon>Actinomycetes</taxon>
        <taxon>Propionibacteriales</taxon>
        <taxon>Propionibacteriaceae</taxon>
        <taxon>Propioniciclava</taxon>
    </lineage>
</organism>
<name>A0A4Q2EIW5_9ACTN</name>
<keyword evidence="2" id="KW-0315">Glutamine amidotransferase</keyword>
<dbReference type="GO" id="GO:0005829">
    <property type="term" value="C:cytosol"/>
    <property type="evidence" value="ECO:0007669"/>
    <property type="project" value="TreeGrafter"/>
</dbReference>